<dbReference type="Proteomes" id="UP000277582">
    <property type="component" value="Unassembled WGS sequence"/>
</dbReference>
<dbReference type="EMBL" id="RCOS01000030">
    <property type="protein sequence ID" value="RSN77710.1"/>
    <property type="molecule type" value="Genomic_DNA"/>
</dbReference>
<dbReference type="PANTHER" id="PTHR37165">
    <property type="entry name" value="PEPTIDASE U56 FAMILY"/>
    <property type="match status" value="1"/>
</dbReference>
<proteinExistence type="predicted"/>
<keyword evidence="2" id="KW-1284">Encapsulin nanocompartment</keyword>
<dbReference type="Gene3D" id="6.10.140.1960">
    <property type="match status" value="1"/>
</dbReference>
<evidence type="ECO:0000259" key="3">
    <source>
        <dbReference type="Pfam" id="PF02915"/>
    </source>
</evidence>
<evidence type="ECO:0000313" key="5">
    <source>
        <dbReference type="Proteomes" id="UP000277582"/>
    </source>
</evidence>
<dbReference type="GO" id="GO:0140737">
    <property type="term" value="C:encapsulin nanocompartment"/>
    <property type="evidence" value="ECO:0007669"/>
    <property type="project" value="UniProtKB-SubCell"/>
</dbReference>
<evidence type="ECO:0000256" key="1">
    <source>
        <dbReference type="ARBA" id="ARBA00033738"/>
    </source>
</evidence>
<comment type="caution">
    <text evidence="4">The sequence shown here is derived from an EMBL/GenBank/DDBJ whole genome shotgun (WGS) entry which is preliminary data.</text>
</comment>
<accession>A0A429GUT0</accession>
<dbReference type="SUPFAM" id="SSF47240">
    <property type="entry name" value="Ferritin-like"/>
    <property type="match status" value="1"/>
</dbReference>
<dbReference type="RefSeq" id="WP_125670458.1">
    <property type="nucleotide sequence ID" value="NZ_RCOS01000030.1"/>
</dbReference>
<name>A0A429GUT0_9CREN</name>
<dbReference type="InterPro" id="IPR003251">
    <property type="entry name" value="Rr_diiron-bd_dom"/>
</dbReference>
<keyword evidence="5" id="KW-1185">Reference proteome</keyword>
<dbReference type="Pfam" id="PF02915">
    <property type="entry name" value="Rubrerythrin"/>
    <property type="match status" value="1"/>
</dbReference>
<reference evidence="4 5" key="1">
    <citation type="submission" date="2018-10" db="EMBL/GenBank/DDBJ databases">
        <title>Co-occurring genomic capacity for anaerobic methane metabolism and dissimilatory sulfite reduction discovered in the Korarchaeota.</title>
        <authorList>
            <person name="Mckay L.J."/>
            <person name="Dlakic M."/>
            <person name="Fields M.W."/>
            <person name="Delmont T.O."/>
            <person name="Eren A.M."/>
            <person name="Jay Z.J."/>
            <person name="Klingelsmith K.B."/>
            <person name="Rusch D.B."/>
            <person name="Inskeep W.P."/>
        </authorList>
    </citation>
    <scope>NUCLEOTIDE SEQUENCE [LARGE SCALE GENOMIC DNA]</scope>
    <source>
        <strain evidence="4 5">MDKW</strain>
    </source>
</reference>
<evidence type="ECO:0000256" key="2">
    <source>
        <dbReference type="ARBA" id="ARBA00033787"/>
    </source>
</evidence>
<comment type="subcellular location">
    <subcellularLocation>
        <location evidence="1">Encapsulin nanocompartment</location>
    </subcellularLocation>
</comment>
<dbReference type="OrthoDB" id="60579at2157"/>
<dbReference type="InterPro" id="IPR051429">
    <property type="entry name" value="Encapsulin_nc"/>
</dbReference>
<dbReference type="AlphaFoldDB" id="A0A429GUT0"/>
<dbReference type="GO" id="GO:0016491">
    <property type="term" value="F:oxidoreductase activity"/>
    <property type="evidence" value="ECO:0007669"/>
    <property type="project" value="InterPro"/>
</dbReference>
<feature type="domain" description="Rubrerythrin diiron-binding" evidence="3">
    <location>
        <begin position="24"/>
        <end position="85"/>
    </location>
</feature>
<dbReference type="InterPro" id="IPR009078">
    <property type="entry name" value="Ferritin-like_SF"/>
</dbReference>
<dbReference type="GO" id="GO:0046872">
    <property type="term" value="F:metal ion binding"/>
    <property type="evidence" value="ECO:0007669"/>
    <property type="project" value="InterPro"/>
</dbReference>
<sequence>MLGKNPLDLPVGRKFSKEEMLAALRLGIIAELDAINLYIQLAECIDDPSVKRVFEDIAKEEKTHVGEFLALLKKFDQEQAAELEAGAKEVEELSSKRKS</sequence>
<dbReference type="PANTHER" id="PTHR37165:SF1">
    <property type="entry name" value="TYPE 1 ENCAPSULIN SHELL PROTEIN"/>
    <property type="match status" value="1"/>
</dbReference>
<protein>
    <submittedName>
        <fullName evidence="4">Rubrerythrin</fullName>
    </submittedName>
</protein>
<organism evidence="4 5">
    <name type="scientific">Candidatus Methanodesulfokora washburnensis</name>
    <dbReference type="NCBI Taxonomy" id="2478471"/>
    <lineage>
        <taxon>Archaea</taxon>
        <taxon>Thermoproteota</taxon>
        <taxon>Candidatus Korarchaeia</taxon>
        <taxon>Candidatus Korarchaeia incertae sedis</taxon>
        <taxon>Candidatus Methanodesulfokora</taxon>
    </lineage>
</organism>
<evidence type="ECO:0000313" key="4">
    <source>
        <dbReference type="EMBL" id="RSN77710.1"/>
    </source>
</evidence>
<gene>
    <name evidence="4" type="ORF">D6D85_02360</name>
</gene>